<dbReference type="Pfam" id="PF18998">
    <property type="entry name" value="Flg_new_2"/>
    <property type="match status" value="2"/>
</dbReference>
<dbReference type="Gene3D" id="2.160.20.110">
    <property type="match status" value="1"/>
</dbReference>
<protein>
    <submittedName>
        <fullName evidence="3">Putative internalin-A</fullName>
    </submittedName>
</protein>
<dbReference type="InterPro" id="IPR044060">
    <property type="entry name" value="Bacterial_rp_domain"/>
</dbReference>
<feature type="domain" description="Bacterial repeat" evidence="2">
    <location>
        <begin position="1587"/>
        <end position="1653"/>
    </location>
</feature>
<evidence type="ECO:0000313" key="3">
    <source>
        <dbReference type="EMBL" id="KAA6387236.1"/>
    </source>
</evidence>
<feature type="non-terminal residue" evidence="3">
    <location>
        <position position="1"/>
    </location>
</feature>
<accession>A0A5J4VYF8</accession>
<name>A0A5J4VYF8_9EUKA</name>
<reference evidence="3 4" key="1">
    <citation type="submission" date="2019-03" db="EMBL/GenBank/DDBJ databases">
        <title>Single cell metagenomics reveals metabolic interactions within the superorganism composed of flagellate Streblomastix strix and complex community of Bacteroidetes bacteria on its surface.</title>
        <authorList>
            <person name="Treitli S.C."/>
            <person name="Kolisko M."/>
            <person name="Husnik F."/>
            <person name="Keeling P."/>
            <person name="Hampl V."/>
        </authorList>
    </citation>
    <scope>NUCLEOTIDE SEQUENCE [LARGE SCALE GENOMIC DNA]</scope>
    <source>
        <strain evidence="3">ST1C</strain>
    </source>
</reference>
<proteinExistence type="predicted"/>
<dbReference type="Pfam" id="PF09479">
    <property type="entry name" value="Flg_new"/>
    <property type="match status" value="9"/>
</dbReference>
<feature type="domain" description="Bacterial repeat" evidence="2">
    <location>
        <begin position="1524"/>
        <end position="1583"/>
    </location>
</feature>
<dbReference type="InterPro" id="IPR042229">
    <property type="entry name" value="Listeria/Bacterioides_rpt_sf"/>
</dbReference>
<comment type="subcellular location">
    <subcellularLocation>
        <location evidence="1">Cell envelope</location>
    </subcellularLocation>
</comment>
<sequence length="1729" mass="193372">SYNIEEEINLNAPSRLGYNFLGWSSDGIILKGSKGVKTFSANWSPTVFKIEYDLNGGNNNLNNPALYTIESSNIALLTPSKIGYQFINWSPLEIINHGSNGDITITANWSAIVYNINYDLNGGLNHHDNPHNYTIETGNVSLLDPSKPGYLFDKWLGDTIELGTLDNKSFYATWLPIRYNIIYELDGGLNNIFNSSTFTVEDLFSLDSPSKPGYVFDGWYLDSNYLVGIYDINGTIFNDITIYAKWIIIGFNIIYDLNGGINGLNILNYNVSTPEFTLFPAKKIGYDFLHWINNEDEIVTSVGGGTTGDLELRAIWIIVTYSIVYDDDLSASLGNPTEYNINTPSFDLLIPSKIGYSFEGWYLLDEVGNPITKIDRINQGSNGNLKLKATFSIINYSITYDYNGGVFSNNLTNYTIITPTFLLSFTSKVGYEFKGWFEEEDSFNSDGSLDKIEIGSTGDLFLRAEFVLIYYSISYDYKNGSITNTIDRYTIETESFFFLPSDKKGYDFEYWKDSNGEILSQVTQGSASDLTVTAWFVPHTYNIIYRAEKPIVSSNEAIGITKSSLHTYDLNANLSKNEYSIKGWEFLGWSKFNNDIVDFLDEEILTENLTSINNATIELYAVWNPIKYTIVYNGNDAENEILNSSSTHYYDQEQNLNTNLFVKSGYHFLGWTEIPNATLKYTDSEKVLNISYIKGDVYNLYASFFPNSYKIVYNGDNYTSGEMNSSDHYYDNFTTFLLVNNFTKTGYEFIGWSFSVNGSIVFHDGDLVQHNLTSTNGDLVNLYAVWDPIKYTIIYNGNRVNAQGSTLSTFDVNYDSYKTLAVNGFTVLGYVFVGWSESTTGKIITSAYNLTSKDRDTVTLYAQWNPQKYKITYSLTNLLANHPENPSEYTIESSIITFKNPTPYDGYSFVSWSKNVIPIGSYGDVFVNPVLKNNVYTITYELNGGLASNNEKNYEVTYANSYVLIIPTKSGYNFAGWYEIVTNQEKFYTNNSGVSLGVWSNLTNKTLLAKWEAKKYTVTLNPQQDGVSNVNITVTFGESMPKVDNLVRTLVPPVKIGYTFNGYFSETNGGGVKYYDRYFVSVTEWNQLSSITLYANWNPNTYSVILEGQNDSQNITRILVIYEESMPSAIIPLRIGYSFNGYFSEMNGLGEKYYDLNMKSMKKWDVPSSTTLYAYWIPKKYQVLLDSKVGVFSLNATYDSSMPSTTVPFRGGFSFLGYFTESDGKGVQYYDSDVKSTHIFAQTSTLILYANWTIKTTAECYNSTTQAYEIWLPLQLNGIRNLSGGTSLRKFTIMQNISLVEFQEWTPIPEFRGTLEGNNKQITNLTIKAPYTGEYGLIGCNHGVNRGYIDSCKSNSIVSKIIINDISNPPLSTPLTVLFDSIIDSKIVGLRDNSQIGGLVGVSFKSIENCTNNSSVAGQGDVGGIVGALYDGGQVYTCTNNGEIGYSFKESNRSAGGIVGFVGNGIVSYCTNKGNIKYMNESSDSRSLAPALGQIVGCKKAGSVHNNILNGTVDIGTLHIELCVGGSVVGELSQTVVAGANATEVTALAETGYIFSNWSDGIESEKREDLNITQNLSVTAIFMKLTYQVNYYAGLDGVIEGDQSQIIGYGENSFPVQAIPNEGYEFFRWSDGLDNPERSENNVVDNISVEASFIKLEKIYTYNYNNATDNIITTEVTISFESFEDVKLIVPIKENSIFGGCIQSVFESYAQYYIDSPFFIVKLGTIIKD</sequence>
<dbReference type="NCBIfam" id="TIGR02543">
    <property type="entry name" value="List_Bact_rpt"/>
    <property type="match status" value="3"/>
</dbReference>
<evidence type="ECO:0000259" key="2">
    <source>
        <dbReference type="Pfam" id="PF18998"/>
    </source>
</evidence>
<dbReference type="EMBL" id="SNRW01004461">
    <property type="protein sequence ID" value="KAA6387236.1"/>
    <property type="molecule type" value="Genomic_DNA"/>
</dbReference>
<evidence type="ECO:0000256" key="1">
    <source>
        <dbReference type="ARBA" id="ARBA00004196"/>
    </source>
</evidence>
<evidence type="ECO:0000313" key="4">
    <source>
        <dbReference type="Proteomes" id="UP000324800"/>
    </source>
</evidence>
<gene>
    <name evidence="3" type="ORF">EZS28_017239</name>
</gene>
<dbReference type="Proteomes" id="UP000324800">
    <property type="component" value="Unassembled WGS sequence"/>
</dbReference>
<comment type="caution">
    <text evidence="3">The sequence shown here is derived from an EMBL/GenBank/DDBJ whole genome shotgun (WGS) entry which is preliminary data.</text>
</comment>
<dbReference type="Gene3D" id="2.60.40.4270">
    <property type="entry name" value="Listeria-Bacteroides repeat domain"/>
    <property type="match status" value="8"/>
</dbReference>
<organism evidence="3 4">
    <name type="scientific">Streblomastix strix</name>
    <dbReference type="NCBI Taxonomy" id="222440"/>
    <lineage>
        <taxon>Eukaryota</taxon>
        <taxon>Metamonada</taxon>
        <taxon>Preaxostyla</taxon>
        <taxon>Oxymonadida</taxon>
        <taxon>Streblomastigidae</taxon>
        <taxon>Streblomastix</taxon>
    </lineage>
</organism>
<dbReference type="InterPro" id="IPR013378">
    <property type="entry name" value="InlB-like_B-rpt"/>
</dbReference>